<dbReference type="EMBL" id="JAHRIP010091002">
    <property type="protein sequence ID" value="MEQ2316932.1"/>
    <property type="molecule type" value="Genomic_DNA"/>
</dbReference>
<protein>
    <submittedName>
        <fullName evidence="1">Uncharacterized protein</fullName>
    </submittedName>
</protein>
<dbReference type="Proteomes" id="UP001469553">
    <property type="component" value="Unassembled WGS sequence"/>
</dbReference>
<gene>
    <name evidence="1" type="ORF">AMECASPLE_037490</name>
</gene>
<name>A0ABV1AEC1_9TELE</name>
<keyword evidence="2" id="KW-1185">Reference proteome</keyword>
<reference evidence="1 2" key="1">
    <citation type="submission" date="2021-06" db="EMBL/GenBank/DDBJ databases">
        <authorList>
            <person name="Palmer J.M."/>
        </authorList>
    </citation>
    <scope>NUCLEOTIDE SEQUENCE [LARGE SCALE GENOMIC DNA]</scope>
    <source>
        <strain evidence="1 2">AS_MEX2019</strain>
        <tissue evidence="1">Muscle</tissue>
    </source>
</reference>
<comment type="caution">
    <text evidence="1">The sequence shown here is derived from an EMBL/GenBank/DDBJ whole genome shotgun (WGS) entry which is preliminary data.</text>
</comment>
<evidence type="ECO:0000313" key="2">
    <source>
        <dbReference type="Proteomes" id="UP001469553"/>
    </source>
</evidence>
<evidence type="ECO:0000313" key="1">
    <source>
        <dbReference type="EMBL" id="MEQ2316932.1"/>
    </source>
</evidence>
<organism evidence="1 2">
    <name type="scientific">Ameca splendens</name>
    <dbReference type="NCBI Taxonomy" id="208324"/>
    <lineage>
        <taxon>Eukaryota</taxon>
        <taxon>Metazoa</taxon>
        <taxon>Chordata</taxon>
        <taxon>Craniata</taxon>
        <taxon>Vertebrata</taxon>
        <taxon>Euteleostomi</taxon>
        <taxon>Actinopterygii</taxon>
        <taxon>Neopterygii</taxon>
        <taxon>Teleostei</taxon>
        <taxon>Neoteleostei</taxon>
        <taxon>Acanthomorphata</taxon>
        <taxon>Ovalentaria</taxon>
        <taxon>Atherinomorphae</taxon>
        <taxon>Cyprinodontiformes</taxon>
        <taxon>Goodeidae</taxon>
        <taxon>Ameca</taxon>
    </lineage>
</organism>
<proteinExistence type="predicted"/>
<accession>A0ABV1AEC1</accession>
<sequence>MTLNIKPGVGPLFATIRPSIFCYYNTQHALQLTGRGRRSSDVTVNYIRTRETVYHCFFSGWKPRRGYHATEACIILEKKLTRGFHSFSSLAKLMRSSMS</sequence>